<dbReference type="EnsemblPlants" id="HORVU.MOREX.r3.5HG0522920.1">
    <property type="protein sequence ID" value="HORVU.MOREX.r3.5HG0522920.1.CDS1"/>
    <property type="gene ID" value="HORVU.MOREX.r3.5HG0522920"/>
</dbReference>
<reference evidence="3" key="3">
    <citation type="submission" date="2022-01" db="UniProtKB">
        <authorList>
            <consortium name="EnsemblPlants"/>
        </authorList>
    </citation>
    <scope>IDENTIFICATION</scope>
    <source>
        <strain evidence="3">subsp. vulgare</strain>
    </source>
</reference>
<dbReference type="Pfam" id="PF24068">
    <property type="entry name" value="TPD1_C"/>
    <property type="match status" value="1"/>
</dbReference>
<protein>
    <submittedName>
        <fullName evidence="3">Uncharacterized protein</fullName>
    </submittedName>
</protein>
<reference evidence="4" key="1">
    <citation type="journal article" date="2012" name="Nature">
        <title>A physical, genetic and functional sequence assembly of the barley genome.</title>
        <authorList>
            <consortium name="The International Barley Genome Sequencing Consortium"/>
            <person name="Mayer K.F."/>
            <person name="Waugh R."/>
            <person name="Brown J.W."/>
            <person name="Schulman A."/>
            <person name="Langridge P."/>
            <person name="Platzer M."/>
            <person name="Fincher G.B."/>
            <person name="Muehlbauer G.J."/>
            <person name="Sato K."/>
            <person name="Close T.J."/>
            <person name="Wise R.P."/>
            <person name="Stein N."/>
        </authorList>
    </citation>
    <scope>NUCLEOTIDE SEQUENCE [LARGE SCALE GENOMIC DNA]</scope>
    <source>
        <strain evidence="4">cv. Morex</strain>
    </source>
</reference>
<evidence type="ECO:0000313" key="4">
    <source>
        <dbReference type="Proteomes" id="UP000011116"/>
    </source>
</evidence>
<feature type="chain" id="PRO_5035315597" evidence="2">
    <location>
        <begin position="22"/>
        <end position="138"/>
    </location>
</feature>
<accession>A0A8I6YLC3</accession>
<dbReference type="PANTHER" id="PTHR33184">
    <property type="entry name" value="PROTEIN TAPETUM DETERMINANT 1-LIKE-RELATED"/>
    <property type="match status" value="1"/>
</dbReference>
<dbReference type="Gramene" id="HORVU.MOREX.r2.5HG0434710.1">
    <property type="protein sequence ID" value="HORVU.MOREX.r2.5HG0434710.1.CDS.1"/>
    <property type="gene ID" value="HORVU.MOREX.r2.5HG0434710"/>
</dbReference>
<dbReference type="InterPro" id="IPR040361">
    <property type="entry name" value="TPD1"/>
</dbReference>
<feature type="signal peptide" evidence="2">
    <location>
        <begin position="1"/>
        <end position="21"/>
    </location>
</feature>
<proteinExistence type="predicted"/>
<evidence type="ECO:0000256" key="2">
    <source>
        <dbReference type="SAM" id="SignalP"/>
    </source>
</evidence>
<name>A0A8I6YLC3_HORVV</name>
<dbReference type="AlphaFoldDB" id="A0A8I6YLC3"/>
<dbReference type="PANTHER" id="PTHR33184:SF62">
    <property type="match status" value="1"/>
</dbReference>
<evidence type="ECO:0000256" key="1">
    <source>
        <dbReference type="ARBA" id="ARBA00022729"/>
    </source>
</evidence>
<sequence length="138" mass="15040">MTTTTACSIAVLMATVILVAAATLSAAAGRCNVRKDLVIRQSLGEPQRDLSAKYTVEVVNQCSGDKERTGRPCSISKIHLQCGNFRSLVPVDPKLLRRIGSGVCLLNNGHSVRQNGNVSFVYANYRRNNLYVRSARCN</sequence>
<organism evidence="3 4">
    <name type="scientific">Hordeum vulgare subsp. vulgare</name>
    <name type="common">Domesticated barley</name>
    <dbReference type="NCBI Taxonomy" id="112509"/>
    <lineage>
        <taxon>Eukaryota</taxon>
        <taxon>Viridiplantae</taxon>
        <taxon>Streptophyta</taxon>
        <taxon>Embryophyta</taxon>
        <taxon>Tracheophyta</taxon>
        <taxon>Spermatophyta</taxon>
        <taxon>Magnoliopsida</taxon>
        <taxon>Liliopsida</taxon>
        <taxon>Poales</taxon>
        <taxon>Poaceae</taxon>
        <taxon>BOP clade</taxon>
        <taxon>Pooideae</taxon>
        <taxon>Triticodae</taxon>
        <taxon>Triticeae</taxon>
        <taxon>Hordeinae</taxon>
        <taxon>Hordeum</taxon>
    </lineage>
</organism>
<reference evidence="3" key="2">
    <citation type="submission" date="2020-10" db="EMBL/GenBank/DDBJ databases">
        <authorList>
            <person name="Scholz U."/>
            <person name="Mascher M."/>
            <person name="Fiebig A."/>
        </authorList>
    </citation>
    <scope>NUCLEOTIDE SEQUENCE [LARGE SCALE GENOMIC DNA]</scope>
    <source>
        <strain evidence="3">cv. Morex</strain>
    </source>
</reference>
<evidence type="ECO:0000313" key="3">
    <source>
        <dbReference type="EnsemblPlants" id="HORVU.MOREX.r3.5HG0522920.1.CDS1"/>
    </source>
</evidence>
<keyword evidence="4" id="KW-1185">Reference proteome</keyword>
<keyword evidence="1 2" id="KW-0732">Signal</keyword>
<dbReference type="Gramene" id="HORVU.MOREX.r3.5HG0522920.1">
    <property type="protein sequence ID" value="HORVU.MOREX.r3.5HG0522920.1.CDS1"/>
    <property type="gene ID" value="HORVU.MOREX.r3.5HG0522920"/>
</dbReference>
<dbReference type="Proteomes" id="UP000011116">
    <property type="component" value="Chromosome 5H"/>
</dbReference>